<keyword evidence="7" id="KW-0460">Magnesium</keyword>
<keyword evidence="6 8" id="KW-0472">Membrane</keyword>
<dbReference type="InterPro" id="IPR000715">
    <property type="entry name" value="Glycosyl_transferase_4"/>
</dbReference>
<dbReference type="GO" id="GO:0071555">
    <property type="term" value="P:cell wall organization"/>
    <property type="evidence" value="ECO:0007669"/>
    <property type="project" value="TreeGrafter"/>
</dbReference>
<comment type="cofactor">
    <cofactor evidence="7">
        <name>Mg(2+)</name>
        <dbReference type="ChEBI" id="CHEBI:18420"/>
    </cofactor>
</comment>
<sequence length="320" mass="35089">MINLIAGCTDNKFVQVIGILCAFFGTFLALKYLSSMLPKDAGREFAHDGKKSAGKPRGAGLIFILAFGIVAMLFGKLNWEILIYLVLTIASMLTGYLDDASKNPWGEFKKGALDLLIACLVAGTYLAFNGSEIFINILGESIVLNPIVFFILAVILVWVSINVTNCTDGVDGLSGTLSVITLFTIYLLESVKGTNSAINYITLILIVCVLAYLWFNATPSKLMMGDAGSRALGIFISIAILKTGSPLLYIPVALMLIIDGGLGLIKISFRRFLKIEILNNIRTPIHDQVRKRNDWSNTQVVFRFAIIQIIISFCVIYLIK</sequence>
<evidence type="ECO:0000313" key="10">
    <source>
        <dbReference type="Proteomes" id="UP000662088"/>
    </source>
</evidence>
<feature type="binding site" evidence="7">
    <location>
        <position position="226"/>
    </location>
    <ligand>
        <name>Mg(2+)</name>
        <dbReference type="ChEBI" id="CHEBI:18420"/>
    </ligand>
</feature>
<dbReference type="Proteomes" id="UP000662088">
    <property type="component" value="Unassembled WGS sequence"/>
</dbReference>
<feature type="transmembrane region" description="Helical" evidence="8">
    <location>
        <begin position="247"/>
        <end position="265"/>
    </location>
</feature>
<keyword evidence="10" id="KW-1185">Reference proteome</keyword>
<evidence type="ECO:0000256" key="6">
    <source>
        <dbReference type="ARBA" id="ARBA00023136"/>
    </source>
</evidence>
<feature type="transmembrane region" description="Helical" evidence="8">
    <location>
        <begin position="13"/>
        <end position="33"/>
    </location>
</feature>
<evidence type="ECO:0000256" key="5">
    <source>
        <dbReference type="ARBA" id="ARBA00022989"/>
    </source>
</evidence>
<dbReference type="InterPro" id="IPR018480">
    <property type="entry name" value="PNAcMuramoyl-5peptid_Trfase_CS"/>
</dbReference>
<dbReference type="GO" id="GO:0005886">
    <property type="term" value="C:plasma membrane"/>
    <property type="evidence" value="ECO:0007669"/>
    <property type="project" value="UniProtKB-SubCell"/>
</dbReference>
<dbReference type="AlphaFoldDB" id="A0A8I0ACA5"/>
<evidence type="ECO:0000256" key="8">
    <source>
        <dbReference type="SAM" id="Phobius"/>
    </source>
</evidence>
<keyword evidence="4 8" id="KW-0812">Transmembrane</keyword>
<evidence type="ECO:0000256" key="7">
    <source>
        <dbReference type="PIRSR" id="PIRSR600715-1"/>
    </source>
</evidence>
<protein>
    <submittedName>
        <fullName evidence="9">Phospho-N-acetylmuramoyl-pentapeptide-transferase</fullName>
    </submittedName>
</protein>
<dbReference type="GO" id="GO:0016780">
    <property type="term" value="F:phosphotransferase activity, for other substituted phosphate groups"/>
    <property type="evidence" value="ECO:0007669"/>
    <property type="project" value="InterPro"/>
</dbReference>
<feature type="transmembrane region" description="Helical" evidence="8">
    <location>
        <begin position="81"/>
        <end position="99"/>
    </location>
</feature>
<feature type="transmembrane region" description="Helical" evidence="8">
    <location>
        <begin position="111"/>
        <end position="128"/>
    </location>
</feature>
<proteinExistence type="predicted"/>
<feature type="transmembrane region" description="Helical" evidence="8">
    <location>
        <begin position="300"/>
        <end position="319"/>
    </location>
</feature>
<keyword evidence="7" id="KW-0479">Metal-binding</keyword>
<organism evidence="9 10">
    <name type="scientific">Clostridium lentum</name>
    <dbReference type="NCBI Taxonomy" id="2763037"/>
    <lineage>
        <taxon>Bacteria</taxon>
        <taxon>Bacillati</taxon>
        <taxon>Bacillota</taxon>
        <taxon>Clostridia</taxon>
        <taxon>Eubacteriales</taxon>
        <taxon>Clostridiaceae</taxon>
        <taxon>Clostridium</taxon>
    </lineage>
</organism>
<dbReference type="GO" id="GO:0046872">
    <property type="term" value="F:metal ion binding"/>
    <property type="evidence" value="ECO:0007669"/>
    <property type="project" value="UniProtKB-KW"/>
</dbReference>
<evidence type="ECO:0000256" key="1">
    <source>
        <dbReference type="ARBA" id="ARBA00004651"/>
    </source>
</evidence>
<evidence type="ECO:0000313" key="9">
    <source>
        <dbReference type="EMBL" id="MBC5641241.1"/>
    </source>
</evidence>
<accession>A0A8I0ACA5</accession>
<evidence type="ECO:0000256" key="2">
    <source>
        <dbReference type="ARBA" id="ARBA00022475"/>
    </source>
</evidence>
<feature type="transmembrane region" description="Helical" evidence="8">
    <location>
        <begin position="134"/>
        <end position="161"/>
    </location>
</feature>
<dbReference type="PANTHER" id="PTHR22926:SF3">
    <property type="entry name" value="UNDECAPRENYL-PHOSPHATE ALPHA-N-ACETYLGLUCOSAMINYL 1-PHOSPHATE TRANSFERASE"/>
    <property type="match status" value="1"/>
</dbReference>
<name>A0A8I0ACA5_9CLOT</name>
<feature type="transmembrane region" description="Helical" evidence="8">
    <location>
        <begin position="58"/>
        <end position="75"/>
    </location>
</feature>
<dbReference type="Pfam" id="PF00953">
    <property type="entry name" value="Glycos_transf_4"/>
    <property type="match status" value="1"/>
</dbReference>
<feature type="binding site" evidence="7">
    <location>
        <position position="165"/>
    </location>
    <ligand>
        <name>Mg(2+)</name>
        <dbReference type="ChEBI" id="CHEBI:18420"/>
    </ligand>
</feature>
<keyword evidence="5 8" id="KW-1133">Transmembrane helix</keyword>
<feature type="transmembrane region" description="Helical" evidence="8">
    <location>
        <begin position="173"/>
        <end position="191"/>
    </location>
</feature>
<evidence type="ECO:0000256" key="3">
    <source>
        <dbReference type="ARBA" id="ARBA00022679"/>
    </source>
</evidence>
<keyword evidence="2" id="KW-1003">Cell membrane</keyword>
<dbReference type="RefSeq" id="WP_186835660.1">
    <property type="nucleotide sequence ID" value="NZ_JACOOQ010000036.1"/>
</dbReference>
<dbReference type="EMBL" id="JACOOQ010000036">
    <property type="protein sequence ID" value="MBC5641241.1"/>
    <property type="molecule type" value="Genomic_DNA"/>
</dbReference>
<evidence type="ECO:0000256" key="4">
    <source>
        <dbReference type="ARBA" id="ARBA00022692"/>
    </source>
</evidence>
<reference evidence="9" key="1">
    <citation type="submission" date="2020-08" db="EMBL/GenBank/DDBJ databases">
        <title>Genome public.</title>
        <authorList>
            <person name="Liu C."/>
            <person name="Sun Q."/>
        </authorList>
    </citation>
    <scope>NUCLEOTIDE SEQUENCE</scope>
    <source>
        <strain evidence="9">NSJ-42</strain>
    </source>
</reference>
<comment type="caution">
    <text evidence="9">The sequence shown here is derived from an EMBL/GenBank/DDBJ whole genome shotgun (WGS) entry which is preliminary data.</text>
</comment>
<dbReference type="PROSITE" id="PS01348">
    <property type="entry name" value="MRAY_2"/>
    <property type="match status" value="1"/>
</dbReference>
<dbReference type="PANTHER" id="PTHR22926">
    <property type="entry name" value="PHOSPHO-N-ACETYLMURAMOYL-PENTAPEPTIDE-TRANSFERASE"/>
    <property type="match status" value="1"/>
</dbReference>
<feature type="transmembrane region" description="Helical" evidence="8">
    <location>
        <begin position="197"/>
        <end position="215"/>
    </location>
</feature>
<gene>
    <name evidence="9" type="ORF">H8R92_12825</name>
</gene>
<comment type="subcellular location">
    <subcellularLocation>
        <location evidence="1">Cell membrane</location>
        <topology evidence="1">Multi-pass membrane protein</topology>
    </subcellularLocation>
</comment>
<dbReference type="GO" id="GO:0044038">
    <property type="term" value="P:cell wall macromolecule biosynthetic process"/>
    <property type="evidence" value="ECO:0007669"/>
    <property type="project" value="TreeGrafter"/>
</dbReference>
<keyword evidence="3 9" id="KW-0808">Transferase</keyword>